<feature type="region of interest" description="Disordered" evidence="7">
    <location>
        <begin position="23"/>
        <end position="57"/>
    </location>
</feature>
<dbReference type="EMBL" id="JACHXO010000006">
    <property type="protein sequence ID" value="MBB3195993.1"/>
    <property type="molecule type" value="Genomic_DNA"/>
</dbReference>
<feature type="signal peptide" evidence="8">
    <location>
        <begin position="1"/>
        <end position="21"/>
    </location>
</feature>
<dbReference type="InterPro" id="IPR009056">
    <property type="entry name" value="Cyt_c-like_dom"/>
</dbReference>
<evidence type="ECO:0000256" key="8">
    <source>
        <dbReference type="SAM" id="SignalP"/>
    </source>
</evidence>
<evidence type="ECO:0000313" key="11">
    <source>
        <dbReference type="Proteomes" id="UP000574369"/>
    </source>
</evidence>
<evidence type="ECO:0000256" key="3">
    <source>
        <dbReference type="ARBA" id="ARBA00022723"/>
    </source>
</evidence>
<feature type="chain" id="PRO_5045910750" evidence="8">
    <location>
        <begin position="22"/>
        <end position="146"/>
    </location>
</feature>
<evidence type="ECO:0000256" key="5">
    <source>
        <dbReference type="ARBA" id="ARBA00023004"/>
    </source>
</evidence>
<evidence type="ECO:0000256" key="4">
    <source>
        <dbReference type="ARBA" id="ARBA00022982"/>
    </source>
</evidence>
<keyword evidence="8" id="KW-0732">Signal</keyword>
<dbReference type="RefSeq" id="WP_184295075.1">
    <property type="nucleotide sequence ID" value="NZ_JACHXO010000006.1"/>
</dbReference>
<keyword evidence="11" id="KW-1185">Reference proteome</keyword>
<gene>
    <name evidence="10" type="ORF">FHS28_003403</name>
</gene>
<reference evidence="10 11" key="1">
    <citation type="submission" date="2020-08" db="EMBL/GenBank/DDBJ databases">
        <title>Genomic Encyclopedia of Type Strains, Phase III (KMG-III): the genomes of soil and plant-associated and newly described type strains.</title>
        <authorList>
            <person name="Whitman W."/>
        </authorList>
    </citation>
    <scope>NUCLEOTIDE SEQUENCE [LARGE SCALE GENOMIC DNA]</scope>
    <source>
        <strain evidence="10 11">CECT 7247</strain>
    </source>
</reference>
<dbReference type="Proteomes" id="UP000574369">
    <property type="component" value="Unassembled WGS sequence"/>
</dbReference>
<name>A0ABR6GV50_9BURK</name>
<feature type="domain" description="Cytochrome c" evidence="9">
    <location>
        <begin position="43"/>
        <end position="138"/>
    </location>
</feature>
<comment type="caution">
    <text evidence="10">The sequence shown here is derived from an EMBL/GenBank/DDBJ whole genome shotgun (WGS) entry which is preliminary data.</text>
</comment>
<evidence type="ECO:0000256" key="2">
    <source>
        <dbReference type="ARBA" id="ARBA00022617"/>
    </source>
</evidence>
<organism evidence="10 11">
    <name type="scientific">Roseateles terrae</name>
    <dbReference type="NCBI Taxonomy" id="431060"/>
    <lineage>
        <taxon>Bacteria</taxon>
        <taxon>Pseudomonadati</taxon>
        <taxon>Pseudomonadota</taxon>
        <taxon>Betaproteobacteria</taxon>
        <taxon>Burkholderiales</taxon>
        <taxon>Sphaerotilaceae</taxon>
        <taxon>Roseateles</taxon>
    </lineage>
</organism>
<evidence type="ECO:0000313" key="10">
    <source>
        <dbReference type="EMBL" id="MBB3195993.1"/>
    </source>
</evidence>
<accession>A0ABR6GV50</accession>
<keyword evidence="1" id="KW-0813">Transport</keyword>
<dbReference type="PROSITE" id="PS51007">
    <property type="entry name" value="CYTC"/>
    <property type="match status" value="1"/>
</dbReference>
<dbReference type="InterPro" id="IPR050597">
    <property type="entry name" value="Cytochrome_c_Oxidase_Subunit"/>
</dbReference>
<proteinExistence type="predicted"/>
<dbReference type="PANTHER" id="PTHR33751">
    <property type="entry name" value="CBB3-TYPE CYTOCHROME C OXIDASE SUBUNIT FIXP"/>
    <property type="match status" value="1"/>
</dbReference>
<dbReference type="PANTHER" id="PTHR33751:SF9">
    <property type="entry name" value="CYTOCHROME C4"/>
    <property type="match status" value="1"/>
</dbReference>
<sequence length="146" mass="14804">MPTAWAQSAWALASASVSALASASTAAAPHADAQTPSARAPSPRASQGAPSGTSTETLSADLKARSLAATCAACHGTDGRSTADDALPRLAGRPATEIAAALRAFKSGARPGTVMPQLAKGYDDTQIDLLARYFAAQPVATERVRR</sequence>
<feature type="compositionally biased region" description="Polar residues" evidence="7">
    <location>
        <begin position="44"/>
        <end position="57"/>
    </location>
</feature>
<protein>
    <submittedName>
        <fullName evidence="10">Cytochrome c553</fullName>
    </submittedName>
</protein>
<dbReference type="Pfam" id="PF13442">
    <property type="entry name" value="Cytochrome_CBB3"/>
    <property type="match status" value="1"/>
</dbReference>
<dbReference type="Gene3D" id="1.10.760.10">
    <property type="entry name" value="Cytochrome c-like domain"/>
    <property type="match status" value="1"/>
</dbReference>
<dbReference type="InterPro" id="IPR036909">
    <property type="entry name" value="Cyt_c-like_dom_sf"/>
</dbReference>
<dbReference type="SUPFAM" id="SSF46626">
    <property type="entry name" value="Cytochrome c"/>
    <property type="match status" value="1"/>
</dbReference>
<keyword evidence="2 6" id="KW-0349">Heme</keyword>
<evidence type="ECO:0000256" key="6">
    <source>
        <dbReference type="PROSITE-ProRule" id="PRU00433"/>
    </source>
</evidence>
<keyword evidence="3 6" id="KW-0479">Metal-binding</keyword>
<keyword evidence="5 6" id="KW-0408">Iron</keyword>
<evidence type="ECO:0000256" key="1">
    <source>
        <dbReference type="ARBA" id="ARBA00022448"/>
    </source>
</evidence>
<evidence type="ECO:0000256" key="7">
    <source>
        <dbReference type="SAM" id="MobiDB-lite"/>
    </source>
</evidence>
<evidence type="ECO:0000259" key="9">
    <source>
        <dbReference type="PROSITE" id="PS51007"/>
    </source>
</evidence>
<keyword evidence="4" id="KW-0249">Electron transport</keyword>
<feature type="compositionally biased region" description="Low complexity" evidence="7">
    <location>
        <begin position="23"/>
        <end position="38"/>
    </location>
</feature>